<dbReference type="EMBL" id="CP017822">
    <property type="protein sequence ID" value="APA12127.1"/>
    <property type="molecule type" value="Genomic_DNA"/>
</dbReference>
<sequence>MAIGSSRELKTTKPLLAPPNDEHYSRPRVRSGDLCVGCIVWLPLDGYDKNIKCCKRKCCGKALAEDGYNNAVVVLKIRQRKGSSIRGDIICYVTTITTFSDTNLENYLSQCPHNSEFQRSLPISPVDQDSCVESTPSWLLRLQKGALRKQSYVNLAHVFKVPAGSLSTFGFRNHRAYKLRLSATSYNILMAEMGLRNEPYEETASLYKTARARLEALASQNRQIPTTIPKTAQVTFTIQGEIDLEKKRYPTTPFPVAEPDCPHPKIAPTSSPLPLGQRRNVRFTLSEIPKSKSYLNVPQVGNYGTINNQHLLTPYPTAPPTPLTARYHSFRPFVDHGWRHVALRFLVGCFSLGTVFGAFKMMWSGKLFPAGL</sequence>
<accession>A0A1D9QB07</accession>
<dbReference type="VEuPathDB" id="FungiDB:sscle_09g068970"/>
<evidence type="ECO:0000256" key="1">
    <source>
        <dbReference type="SAM" id="MobiDB-lite"/>
    </source>
</evidence>
<dbReference type="KEGG" id="ssl:SS1G_10907"/>
<evidence type="ECO:0000256" key="2">
    <source>
        <dbReference type="SAM" id="Phobius"/>
    </source>
</evidence>
<organism evidence="3 4">
    <name type="scientific">Sclerotinia sclerotiorum (strain ATCC 18683 / 1980 / Ss-1)</name>
    <name type="common">White mold</name>
    <name type="synonym">Whetzelinia sclerotiorum</name>
    <dbReference type="NCBI Taxonomy" id="665079"/>
    <lineage>
        <taxon>Eukaryota</taxon>
        <taxon>Fungi</taxon>
        <taxon>Dikarya</taxon>
        <taxon>Ascomycota</taxon>
        <taxon>Pezizomycotina</taxon>
        <taxon>Leotiomycetes</taxon>
        <taxon>Helotiales</taxon>
        <taxon>Sclerotiniaceae</taxon>
        <taxon>Sclerotinia</taxon>
    </lineage>
</organism>
<dbReference type="OMA" id="QDSCVES"/>
<dbReference type="AlphaFoldDB" id="A0A1D9QB07"/>
<proteinExistence type="predicted"/>
<name>A0A1D9QB07_SCLS1</name>
<dbReference type="Proteomes" id="UP000177798">
    <property type="component" value="Chromosome 9"/>
</dbReference>
<keyword evidence="2" id="KW-0812">Transmembrane</keyword>
<feature type="region of interest" description="Disordered" evidence="1">
    <location>
        <begin position="1"/>
        <end position="23"/>
    </location>
</feature>
<reference evidence="4" key="1">
    <citation type="journal article" date="2017" name="Genome Biol. Evol.">
        <title>The complete genome sequence of the phytopathogenic fungus Sclerotinia sclerotiorum reveals insights into the genome architecture of broad host range pathogens.</title>
        <authorList>
            <person name="Derbyshire M."/>
            <person name="Denton-Giles M."/>
            <person name="Hegedus D."/>
            <person name="Seifbarghy S."/>
            <person name="Rollins J."/>
            <person name="van Kan J."/>
            <person name="Seidl M.F."/>
            <person name="Faino L."/>
            <person name="Mbengue M."/>
            <person name="Navaud O."/>
            <person name="Raffaele S."/>
            <person name="Hammond-Kosack K."/>
            <person name="Heard S."/>
            <person name="Oliver R."/>
        </authorList>
    </citation>
    <scope>NUCLEOTIDE SEQUENCE [LARGE SCALE GENOMIC DNA]</scope>
    <source>
        <strain evidence="4">ATCC 18683 / 1980 / Ss-1</strain>
    </source>
</reference>
<protein>
    <submittedName>
        <fullName evidence="3">Uncharacterized protein</fullName>
    </submittedName>
</protein>
<feature type="transmembrane region" description="Helical" evidence="2">
    <location>
        <begin position="341"/>
        <end position="363"/>
    </location>
</feature>
<evidence type="ECO:0000313" key="4">
    <source>
        <dbReference type="Proteomes" id="UP000177798"/>
    </source>
</evidence>
<gene>
    <name evidence="3" type="ORF">sscle_09g068970</name>
</gene>
<dbReference type="RefSeq" id="XP_001588460.1">
    <property type="nucleotide sequence ID" value="XM_001588410.1"/>
</dbReference>
<evidence type="ECO:0000313" key="3">
    <source>
        <dbReference type="EMBL" id="APA12127.1"/>
    </source>
</evidence>
<dbReference type="OrthoDB" id="3537171at2759"/>
<keyword evidence="2" id="KW-1133">Transmembrane helix</keyword>
<keyword evidence="2" id="KW-0472">Membrane</keyword>